<gene>
    <name evidence="1" type="ORF">C0Q70_06366</name>
</gene>
<comment type="caution">
    <text evidence="1">The sequence shown here is derived from an EMBL/GenBank/DDBJ whole genome shotgun (WGS) entry which is preliminary data.</text>
</comment>
<accession>A0A2T7PNT4</accession>
<protein>
    <submittedName>
        <fullName evidence="1">Uncharacterized protein</fullName>
    </submittedName>
</protein>
<dbReference type="EMBL" id="PZQS01000003">
    <property type="protein sequence ID" value="PVD35085.1"/>
    <property type="molecule type" value="Genomic_DNA"/>
</dbReference>
<sequence length="134" mass="14628">MRSLDQEMASAPIYTVECCQALSDHPQFLRKAFVWKPGSDEPPRRISPPGKNICAAGFTLAGGVPVIKYSKDSRPPVRDSVKSQPLTSGVGGARLHCIISIIVSSVRTDDKMITSPWPGDRRVVTVEGTSRHRN</sequence>
<dbReference type="AlphaFoldDB" id="A0A2T7PNT4"/>
<organism evidence="1 2">
    <name type="scientific">Pomacea canaliculata</name>
    <name type="common">Golden apple snail</name>
    <dbReference type="NCBI Taxonomy" id="400727"/>
    <lineage>
        <taxon>Eukaryota</taxon>
        <taxon>Metazoa</taxon>
        <taxon>Spiralia</taxon>
        <taxon>Lophotrochozoa</taxon>
        <taxon>Mollusca</taxon>
        <taxon>Gastropoda</taxon>
        <taxon>Caenogastropoda</taxon>
        <taxon>Architaenioglossa</taxon>
        <taxon>Ampullarioidea</taxon>
        <taxon>Ampullariidae</taxon>
        <taxon>Pomacea</taxon>
    </lineage>
</organism>
<dbReference type="Proteomes" id="UP000245119">
    <property type="component" value="Linkage Group LG3"/>
</dbReference>
<evidence type="ECO:0000313" key="2">
    <source>
        <dbReference type="Proteomes" id="UP000245119"/>
    </source>
</evidence>
<reference evidence="1 2" key="1">
    <citation type="submission" date="2018-04" db="EMBL/GenBank/DDBJ databases">
        <title>The genome of golden apple snail Pomacea canaliculata provides insight into stress tolerance and invasive adaptation.</title>
        <authorList>
            <person name="Liu C."/>
            <person name="Liu B."/>
            <person name="Ren Y."/>
            <person name="Zhang Y."/>
            <person name="Wang H."/>
            <person name="Li S."/>
            <person name="Jiang F."/>
            <person name="Yin L."/>
            <person name="Zhang G."/>
            <person name="Qian W."/>
            <person name="Fan W."/>
        </authorList>
    </citation>
    <scope>NUCLEOTIDE SEQUENCE [LARGE SCALE GENOMIC DNA]</scope>
    <source>
        <strain evidence="1">SZHN2017</strain>
        <tissue evidence="1">Muscle</tissue>
    </source>
</reference>
<proteinExistence type="predicted"/>
<evidence type="ECO:0000313" key="1">
    <source>
        <dbReference type="EMBL" id="PVD35085.1"/>
    </source>
</evidence>
<keyword evidence="2" id="KW-1185">Reference proteome</keyword>
<name>A0A2T7PNT4_POMCA</name>